<evidence type="ECO:0000256" key="12">
    <source>
        <dbReference type="ARBA" id="ARBA00023055"/>
    </source>
</evidence>
<keyword evidence="12 16" id="KW-0445">Lipid transport</keyword>
<gene>
    <name evidence="18" type="primary">SFH5</name>
    <name evidence="18" type="ORF">A0H81_13128</name>
</gene>
<dbReference type="Pfam" id="PF00650">
    <property type="entry name" value="CRAL_TRIO"/>
    <property type="match status" value="1"/>
</dbReference>
<keyword evidence="9 16" id="KW-0256">Endoplasmic reticulum</keyword>
<dbReference type="GO" id="GO:0005829">
    <property type="term" value="C:cytosol"/>
    <property type="evidence" value="ECO:0007669"/>
    <property type="project" value="TreeGrafter"/>
</dbReference>
<dbReference type="InterPro" id="IPR036865">
    <property type="entry name" value="CRAL-TRIO_dom_sf"/>
</dbReference>
<dbReference type="Pfam" id="PF03765">
    <property type="entry name" value="CRAL_TRIO_N"/>
    <property type="match status" value="1"/>
</dbReference>
<dbReference type="STRING" id="5627.A0A1C7LQ27"/>
<dbReference type="OMA" id="MVQIHDY"/>
<dbReference type="GO" id="GO:0005886">
    <property type="term" value="C:plasma membrane"/>
    <property type="evidence" value="ECO:0007669"/>
    <property type="project" value="TreeGrafter"/>
</dbReference>
<keyword evidence="7" id="KW-0349">Heme</keyword>
<dbReference type="PANTHER" id="PTHR47669:SF1">
    <property type="entry name" value="PHOSPHATIDYLINOSITOL TRANSFER PROTEIN SFH5"/>
    <property type="match status" value="1"/>
</dbReference>
<dbReference type="GO" id="GO:0017157">
    <property type="term" value="P:regulation of exocytosis"/>
    <property type="evidence" value="ECO:0007669"/>
    <property type="project" value="TreeGrafter"/>
</dbReference>
<dbReference type="OrthoDB" id="75724at2759"/>
<evidence type="ECO:0000313" key="18">
    <source>
        <dbReference type="EMBL" id="OBZ66750.1"/>
    </source>
</evidence>
<comment type="caution">
    <text evidence="18">The sequence shown here is derived from an EMBL/GenBank/DDBJ whole genome shotgun (WGS) entry which is preliminary data.</text>
</comment>
<organism evidence="18 19">
    <name type="scientific">Grifola frondosa</name>
    <name type="common">Maitake</name>
    <name type="synonym">Polyporus frondosus</name>
    <dbReference type="NCBI Taxonomy" id="5627"/>
    <lineage>
        <taxon>Eukaryota</taxon>
        <taxon>Fungi</taxon>
        <taxon>Dikarya</taxon>
        <taxon>Basidiomycota</taxon>
        <taxon>Agaricomycotina</taxon>
        <taxon>Agaricomycetes</taxon>
        <taxon>Polyporales</taxon>
        <taxon>Grifolaceae</taxon>
        <taxon>Grifola</taxon>
    </lineage>
</organism>
<evidence type="ECO:0000256" key="8">
    <source>
        <dbReference type="ARBA" id="ARBA00022723"/>
    </source>
</evidence>
<dbReference type="EMBL" id="LUGG01000027">
    <property type="protein sequence ID" value="OBZ66750.1"/>
    <property type="molecule type" value="Genomic_DNA"/>
</dbReference>
<dbReference type="CDD" id="cd00170">
    <property type="entry name" value="SEC14"/>
    <property type="match status" value="1"/>
</dbReference>
<evidence type="ECO:0000256" key="3">
    <source>
        <dbReference type="ARBA" id="ARBA00006667"/>
    </source>
</evidence>
<keyword evidence="10 16" id="KW-0492">Microsome</keyword>
<evidence type="ECO:0000313" key="19">
    <source>
        <dbReference type="Proteomes" id="UP000092993"/>
    </source>
</evidence>
<proteinExistence type="inferred from homology"/>
<dbReference type="SUPFAM" id="SSF52087">
    <property type="entry name" value="CRAL/TRIO domain"/>
    <property type="match status" value="1"/>
</dbReference>
<feature type="domain" description="CRAL-TRIO" evidence="17">
    <location>
        <begin position="147"/>
        <end position="323"/>
    </location>
</feature>
<dbReference type="GO" id="GO:0043001">
    <property type="term" value="P:Golgi to plasma membrane protein transport"/>
    <property type="evidence" value="ECO:0007669"/>
    <property type="project" value="TreeGrafter"/>
</dbReference>
<keyword evidence="19" id="KW-1185">Reference proteome</keyword>
<evidence type="ECO:0000256" key="7">
    <source>
        <dbReference type="ARBA" id="ARBA00022617"/>
    </source>
</evidence>
<evidence type="ECO:0000256" key="11">
    <source>
        <dbReference type="ARBA" id="ARBA00023004"/>
    </source>
</evidence>
<sequence length="323" mass="36516">MSQPTVLIASAIEVGSGDAVATAKDATITEPSDSIAHRIYPEPVSTTQVEEEEPQNFLTEQFTKDEWKALKELRTQLPDIFSEAYIDQPDRKAGPITLWGVQIDPAGRNDARASVILMKFLRARNLSVKEAHEMLVATLRWRDEWKIDEIMKEQFSEEVFGKLGRICGKDHEGRPVAYNLYGANKDMKAVFGDVKLFLRWRIQFMEKSIELLDFQNVDQMVQIHDYEGVSLTQRDANQKAAAQEASSIFQNHYPELLSRKFFINVPMLLTWIFWLFKPLISAKTLAKMSVVGNGPETIGAALLPVIDASELPRRYGGQAADLL</sequence>
<evidence type="ECO:0000256" key="2">
    <source>
        <dbReference type="ARBA" id="ARBA00004406"/>
    </source>
</evidence>
<dbReference type="Gene3D" id="3.40.525.10">
    <property type="entry name" value="CRAL-TRIO lipid binding domain"/>
    <property type="match status" value="1"/>
</dbReference>
<dbReference type="SUPFAM" id="SSF46938">
    <property type="entry name" value="CRAL/TRIO N-terminal domain"/>
    <property type="match status" value="1"/>
</dbReference>
<keyword evidence="11" id="KW-0408">Iron</keyword>
<keyword evidence="5 16" id="KW-0813">Transport</keyword>
<dbReference type="InterPro" id="IPR036273">
    <property type="entry name" value="CRAL/TRIO_N_dom_sf"/>
</dbReference>
<evidence type="ECO:0000256" key="16">
    <source>
        <dbReference type="RuleBase" id="RU367059"/>
    </source>
</evidence>
<evidence type="ECO:0000256" key="14">
    <source>
        <dbReference type="ARBA" id="ARBA00024146"/>
    </source>
</evidence>
<dbReference type="GO" id="GO:0046872">
    <property type="term" value="F:metal ion binding"/>
    <property type="evidence" value="ECO:0007669"/>
    <property type="project" value="UniProtKB-KW"/>
</dbReference>
<dbReference type="PROSITE" id="PS50191">
    <property type="entry name" value="CRAL_TRIO"/>
    <property type="match status" value="1"/>
</dbReference>
<dbReference type="SMART" id="SM00516">
    <property type="entry name" value="SEC14"/>
    <property type="match status" value="1"/>
</dbReference>
<comment type="subcellular location">
    <subcellularLocation>
        <location evidence="16">Cytoplasm</location>
    </subcellularLocation>
    <subcellularLocation>
        <location evidence="2 16">Endoplasmic reticulum membrane</location>
        <topology evidence="2 16">Peripheral membrane protein</topology>
    </subcellularLocation>
    <subcellularLocation>
        <location evidence="16">Microsome membrane</location>
        <topology evidence="16">Peripheral membrane protein</topology>
    </subcellularLocation>
</comment>
<keyword evidence="6 16" id="KW-0963">Cytoplasm</keyword>
<dbReference type="PANTHER" id="PTHR47669">
    <property type="entry name" value="PHOSPHATIDYLINOSITOL TRANSFER PROTEIN SFH5"/>
    <property type="match status" value="1"/>
</dbReference>
<dbReference type="InterPro" id="IPR011074">
    <property type="entry name" value="CRAL/TRIO_N_dom"/>
</dbReference>
<dbReference type="AlphaFoldDB" id="A0A1C7LQ27"/>
<dbReference type="Proteomes" id="UP000092993">
    <property type="component" value="Unassembled WGS sequence"/>
</dbReference>
<evidence type="ECO:0000259" key="17">
    <source>
        <dbReference type="PROSITE" id="PS50191"/>
    </source>
</evidence>
<protein>
    <recommendedName>
        <fullName evidence="4 16">Phosphatidylinositol transfer protein SFH5</fullName>
        <shortName evidence="16">PITP SFH5</shortName>
    </recommendedName>
</protein>
<evidence type="ECO:0000256" key="6">
    <source>
        <dbReference type="ARBA" id="ARBA00022490"/>
    </source>
</evidence>
<reference evidence="18 19" key="1">
    <citation type="submission" date="2016-03" db="EMBL/GenBank/DDBJ databases">
        <title>Whole genome sequencing of Grifola frondosa 9006-11.</title>
        <authorList>
            <person name="Min B."/>
            <person name="Park H."/>
            <person name="Kim J.-G."/>
            <person name="Cho H."/>
            <person name="Oh Y.-L."/>
            <person name="Kong W.-S."/>
            <person name="Choi I.-G."/>
        </authorList>
    </citation>
    <scope>NUCLEOTIDE SEQUENCE [LARGE SCALE GENOMIC DNA]</scope>
    <source>
        <strain evidence="18 19">9006-11</strain>
    </source>
</reference>
<evidence type="ECO:0000256" key="10">
    <source>
        <dbReference type="ARBA" id="ARBA00022848"/>
    </source>
</evidence>
<evidence type="ECO:0000256" key="5">
    <source>
        <dbReference type="ARBA" id="ARBA00022448"/>
    </source>
</evidence>
<keyword evidence="8" id="KW-0479">Metal-binding</keyword>
<keyword evidence="13 16" id="KW-0472">Membrane</keyword>
<dbReference type="InterPro" id="IPR001251">
    <property type="entry name" value="CRAL-TRIO_dom"/>
</dbReference>
<evidence type="ECO:0000256" key="15">
    <source>
        <dbReference type="ARBA" id="ARBA00024180"/>
    </source>
</evidence>
<evidence type="ECO:0000256" key="13">
    <source>
        <dbReference type="ARBA" id="ARBA00023136"/>
    </source>
</evidence>
<name>A0A1C7LQ27_GRIFR</name>
<comment type="catalytic activity">
    <reaction evidence="14">
        <text>a 1,2-diacyl-sn-glycero-3-phospho-(1D-myo-inositol)(in) = a 1,2-diacyl-sn-glycero-3-phospho-(1D-myo-inositol)(out)</text>
        <dbReference type="Rhea" id="RHEA:38691"/>
        <dbReference type="ChEBI" id="CHEBI:57880"/>
    </reaction>
    <physiologicalReaction direction="left-to-right" evidence="14">
        <dbReference type="Rhea" id="RHEA:38692"/>
    </physiologicalReaction>
</comment>
<comment type="similarity">
    <text evidence="3 16">Belongs to the SFH5 family.</text>
</comment>
<dbReference type="GO" id="GO:0005789">
    <property type="term" value="C:endoplasmic reticulum membrane"/>
    <property type="evidence" value="ECO:0007669"/>
    <property type="project" value="UniProtKB-SubCell"/>
</dbReference>
<dbReference type="GO" id="GO:0008526">
    <property type="term" value="F:phosphatidylinositol transfer activity"/>
    <property type="evidence" value="ECO:0007669"/>
    <property type="project" value="UniProtKB-UniRule"/>
</dbReference>
<comment type="cofactor">
    <cofactor evidence="1">
        <name>heme b</name>
        <dbReference type="ChEBI" id="CHEBI:60344"/>
    </cofactor>
</comment>
<comment type="function">
    <text evidence="15">Non-classical phosphatidylinositol (PtdIns) transfer protein (PITP), which exhibits PtdIns-binding/transfer activity in the absence of detectable PtdCho-binding/transfer activity. Regulates PtdIns(4,5)P2 homeostasis at the plasma membrane. Heme-binding protein that may play a role in organic oxidant-induced stress responses.</text>
</comment>
<accession>A0A1C7LQ27</accession>
<evidence type="ECO:0000256" key="1">
    <source>
        <dbReference type="ARBA" id="ARBA00001970"/>
    </source>
</evidence>
<dbReference type="GO" id="GO:0032541">
    <property type="term" value="C:cortical endoplasmic reticulum"/>
    <property type="evidence" value="ECO:0007669"/>
    <property type="project" value="TreeGrafter"/>
</dbReference>
<evidence type="ECO:0000256" key="9">
    <source>
        <dbReference type="ARBA" id="ARBA00022824"/>
    </source>
</evidence>
<dbReference type="InterPro" id="IPR042938">
    <property type="entry name" value="Sfh5"/>
</dbReference>
<evidence type="ECO:0000256" key="4">
    <source>
        <dbReference type="ARBA" id="ARBA00018320"/>
    </source>
</evidence>